<keyword evidence="3" id="KW-0046">Antibiotic resistance</keyword>
<feature type="domain" description="VOC" evidence="4">
    <location>
        <begin position="1"/>
        <end position="118"/>
    </location>
</feature>
<dbReference type="InterPro" id="IPR000335">
    <property type="entry name" value="Bleomycin-R"/>
</dbReference>
<evidence type="ECO:0000259" key="4">
    <source>
        <dbReference type="PROSITE" id="PS51819"/>
    </source>
</evidence>
<dbReference type="InterPro" id="IPR037523">
    <property type="entry name" value="VOC_core"/>
</dbReference>
<evidence type="ECO:0000256" key="1">
    <source>
        <dbReference type="ARBA" id="ARBA00011051"/>
    </source>
</evidence>
<dbReference type="RefSeq" id="WP_116977372.1">
    <property type="nucleotide sequence ID" value="NZ_QPMM01000010.1"/>
</dbReference>
<evidence type="ECO:0000256" key="2">
    <source>
        <dbReference type="ARBA" id="ARBA00021572"/>
    </source>
</evidence>
<comment type="caution">
    <text evidence="5">The sequence shown here is derived from an EMBL/GenBank/DDBJ whole genome shotgun (WGS) entry which is preliminary data.</text>
</comment>
<keyword evidence="6" id="KW-1185">Reference proteome</keyword>
<dbReference type="Pfam" id="PF19581">
    <property type="entry name" value="Glyoxalase_7"/>
    <property type="match status" value="1"/>
</dbReference>
<organism evidence="5 6">
    <name type="scientific">Chitinophaga silvatica</name>
    <dbReference type="NCBI Taxonomy" id="2282649"/>
    <lineage>
        <taxon>Bacteria</taxon>
        <taxon>Pseudomonadati</taxon>
        <taxon>Bacteroidota</taxon>
        <taxon>Chitinophagia</taxon>
        <taxon>Chitinophagales</taxon>
        <taxon>Chitinophagaceae</taxon>
        <taxon>Chitinophaga</taxon>
    </lineage>
</organism>
<dbReference type="Proteomes" id="UP000260644">
    <property type="component" value="Unassembled WGS sequence"/>
</dbReference>
<evidence type="ECO:0000256" key="3">
    <source>
        <dbReference type="ARBA" id="ARBA00023251"/>
    </source>
</evidence>
<dbReference type="CDD" id="cd08349">
    <property type="entry name" value="BLMA_like"/>
    <property type="match status" value="1"/>
</dbReference>
<proteinExistence type="inferred from homology"/>
<gene>
    <name evidence="5" type="ORF">DVR12_19020</name>
</gene>
<dbReference type="GO" id="GO:0046677">
    <property type="term" value="P:response to antibiotic"/>
    <property type="evidence" value="ECO:0007669"/>
    <property type="project" value="UniProtKB-KW"/>
</dbReference>
<dbReference type="AlphaFoldDB" id="A0A3E1Y6T0"/>
<dbReference type="SUPFAM" id="SSF54593">
    <property type="entry name" value="Glyoxalase/Bleomycin resistance protein/Dihydroxybiphenyl dioxygenase"/>
    <property type="match status" value="1"/>
</dbReference>
<evidence type="ECO:0000313" key="6">
    <source>
        <dbReference type="Proteomes" id="UP000260644"/>
    </source>
</evidence>
<dbReference type="InterPro" id="IPR029068">
    <property type="entry name" value="Glyas_Bleomycin-R_OHBP_Dase"/>
</dbReference>
<protein>
    <recommendedName>
        <fullName evidence="2">Bleomycin resistance protein</fullName>
    </recommendedName>
</protein>
<sequence length="121" mass="14254">MTNKVIPVLRIFDYNKAKEFYCDWLGFKIDWEHRFDDNSPIYMQISLGDILLHLSEHHGDSSPGAKVLIQYDGLEAYHQELIAKNYKYNKPGLEHAFWNALTVTVSDPFYNKLEFNEPKEQ</sequence>
<dbReference type="Gene3D" id="3.10.180.10">
    <property type="entry name" value="2,3-Dihydroxybiphenyl 1,2-Dioxygenase, domain 1"/>
    <property type="match status" value="1"/>
</dbReference>
<dbReference type="PROSITE" id="PS51819">
    <property type="entry name" value="VOC"/>
    <property type="match status" value="1"/>
</dbReference>
<name>A0A3E1Y6T0_9BACT</name>
<dbReference type="OrthoDB" id="9803104at2"/>
<dbReference type="EMBL" id="QPMM01000010">
    <property type="protein sequence ID" value="RFS20654.1"/>
    <property type="molecule type" value="Genomic_DNA"/>
</dbReference>
<reference evidence="5 6" key="1">
    <citation type="submission" date="2018-07" db="EMBL/GenBank/DDBJ databases">
        <title>Chitinophaga K2CV101002-2 sp. nov., isolated from a monsoon evergreen broad-leaved forest soil.</title>
        <authorList>
            <person name="Lv Y."/>
        </authorList>
    </citation>
    <scope>NUCLEOTIDE SEQUENCE [LARGE SCALE GENOMIC DNA]</scope>
    <source>
        <strain evidence="5 6">GDMCC 1.1288</strain>
    </source>
</reference>
<accession>A0A3E1Y6T0</accession>
<comment type="similarity">
    <text evidence="1">Belongs to the bleomycin resistance protein family.</text>
</comment>
<evidence type="ECO:0000313" key="5">
    <source>
        <dbReference type="EMBL" id="RFS20654.1"/>
    </source>
</evidence>